<dbReference type="EMBL" id="BKCJ010176540">
    <property type="protein sequence ID" value="GEY41421.1"/>
    <property type="molecule type" value="Genomic_DNA"/>
</dbReference>
<comment type="caution">
    <text evidence="1">The sequence shown here is derived from an EMBL/GenBank/DDBJ whole genome shotgun (WGS) entry which is preliminary data.</text>
</comment>
<sequence length="76" mass="8834">DISAFKAWYSLLSSLFHSLEDDEQNCIQQVLPESIYLSKRLCCEKGSQTAERIGSLEFQGQWPILRGRKRDKERLS</sequence>
<gene>
    <name evidence="1" type="ORF">Tci_413395</name>
</gene>
<accession>A0A699HM45</accession>
<dbReference type="AlphaFoldDB" id="A0A699HM45"/>
<evidence type="ECO:0000313" key="1">
    <source>
        <dbReference type="EMBL" id="GEY41421.1"/>
    </source>
</evidence>
<proteinExistence type="predicted"/>
<reference evidence="1" key="1">
    <citation type="journal article" date="2019" name="Sci. Rep.">
        <title>Draft genome of Tanacetum cinerariifolium, the natural source of mosquito coil.</title>
        <authorList>
            <person name="Yamashiro T."/>
            <person name="Shiraishi A."/>
            <person name="Satake H."/>
            <person name="Nakayama K."/>
        </authorList>
    </citation>
    <scope>NUCLEOTIDE SEQUENCE</scope>
</reference>
<protein>
    <submittedName>
        <fullName evidence="1">Uncharacterized protein</fullName>
    </submittedName>
</protein>
<organism evidence="1">
    <name type="scientific">Tanacetum cinerariifolium</name>
    <name type="common">Dalmatian daisy</name>
    <name type="synonym">Chrysanthemum cinerariifolium</name>
    <dbReference type="NCBI Taxonomy" id="118510"/>
    <lineage>
        <taxon>Eukaryota</taxon>
        <taxon>Viridiplantae</taxon>
        <taxon>Streptophyta</taxon>
        <taxon>Embryophyta</taxon>
        <taxon>Tracheophyta</taxon>
        <taxon>Spermatophyta</taxon>
        <taxon>Magnoliopsida</taxon>
        <taxon>eudicotyledons</taxon>
        <taxon>Gunneridae</taxon>
        <taxon>Pentapetalae</taxon>
        <taxon>asterids</taxon>
        <taxon>campanulids</taxon>
        <taxon>Asterales</taxon>
        <taxon>Asteraceae</taxon>
        <taxon>Asteroideae</taxon>
        <taxon>Anthemideae</taxon>
        <taxon>Anthemidinae</taxon>
        <taxon>Tanacetum</taxon>
    </lineage>
</organism>
<feature type="non-terminal residue" evidence="1">
    <location>
        <position position="1"/>
    </location>
</feature>
<name>A0A699HM45_TANCI</name>